<feature type="transmembrane region" description="Helical" evidence="23">
    <location>
        <begin position="153"/>
        <end position="176"/>
    </location>
</feature>
<dbReference type="Pfam" id="PF02896">
    <property type="entry name" value="PEP-utilizers_C"/>
    <property type="match status" value="1"/>
</dbReference>
<reference evidence="27" key="2">
    <citation type="submission" date="2020-02" db="EMBL/GenBank/DDBJ databases">
        <authorList>
            <person name="Studholme D.J."/>
        </authorList>
    </citation>
    <scope>NUCLEOTIDE SEQUENCE</scope>
    <source>
        <strain evidence="27">00238/432</strain>
    </source>
</reference>
<evidence type="ECO:0000256" key="22">
    <source>
        <dbReference type="SAM" id="MobiDB-lite"/>
    </source>
</evidence>
<evidence type="ECO:0000256" key="19">
    <source>
        <dbReference type="ARBA" id="ARBA00022989"/>
    </source>
</evidence>
<dbReference type="InterPro" id="IPR023151">
    <property type="entry name" value="PEP_util_CS"/>
</dbReference>
<dbReference type="GO" id="GO:0005886">
    <property type="term" value="C:plasma membrane"/>
    <property type="evidence" value="ECO:0007669"/>
    <property type="project" value="UniProtKB-SubCell"/>
</dbReference>
<evidence type="ECO:0000256" key="2">
    <source>
        <dbReference type="ARBA" id="ARBA00001946"/>
    </source>
</evidence>
<feature type="transmembrane region" description="Helical" evidence="23">
    <location>
        <begin position="340"/>
        <end position="357"/>
    </location>
</feature>
<dbReference type="InterPro" id="IPR008731">
    <property type="entry name" value="PTS_EIN"/>
</dbReference>
<dbReference type="AlphaFoldDB" id="A0A8J4SWP6"/>
<dbReference type="Pfam" id="PF00358">
    <property type="entry name" value="PTS_EIIA_1"/>
    <property type="match status" value="1"/>
</dbReference>
<evidence type="ECO:0000256" key="20">
    <source>
        <dbReference type="ARBA" id="ARBA00023136"/>
    </source>
</evidence>
<feature type="transmembrane region" description="Helical" evidence="23">
    <location>
        <begin position="261"/>
        <end position="279"/>
    </location>
</feature>
<evidence type="ECO:0000256" key="13">
    <source>
        <dbReference type="ARBA" id="ARBA00022679"/>
    </source>
</evidence>
<keyword evidence="9" id="KW-0813">Transport</keyword>
<feature type="domain" description="PTS EIIC type-1" evidence="26">
    <location>
        <begin position="1"/>
        <end position="397"/>
    </location>
</feature>
<keyword evidence="15 23" id="KW-0812">Transmembrane</keyword>
<dbReference type="PANTHER" id="PTHR46244">
    <property type="entry name" value="PHOSPHOENOLPYRUVATE-PROTEIN PHOSPHOTRANSFERASE"/>
    <property type="match status" value="1"/>
</dbReference>
<dbReference type="NCBIfam" id="TIGR00830">
    <property type="entry name" value="PTBA"/>
    <property type="match status" value="1"/>
</dbReference>
<dbReference type="CDD" id="cd00212">
    <property type="entry name" value="PTS_IIB_glc"/>
    <property type="match status" value="1"/>
</dbReference>
<reference evidence="27" key="1">
    <citation type="journal article" date="2015" name="Genom Data">
        <title>Draft genome sequences of Phytophthora kernoviae and Phytophthora ramorum lineage EU2 from Scotland.</title>
        <authorList>
            <person name="Sambles C."/>
            <person name="Schlenzig A."/>
            <person name="O'Neill P."/>
            <person name="Grant M."/>
            <person name="Studholme D.J."/>
        </authorList>
    </citation>
    <scope>NUCLEOTIDE SEQUENCE</scope>
    <source>
        <strain evidence="27">00238/432</strain>
    </source>
</reference>
<dbReference type="InterPro" id="IPR006318">
    <property type="entry name" value="PTS_EI-like"/>
</dbReference>
<comment type="subcellular location">
    <subcellularLocation>
        <location evidence="5">Cell membrane</location>
        <topology evidence="5">Multi-pass membrane protein</topology>
    </subcellularLocation>
    <subcellularLocation>
        <location evidence="4">Cytoplasm</location>
    </subcellularLocation>
</comment>
<feature type="domain" description="PTS EIIA type-1" evidence="24">
    <location>
        <begin position="538"/>
        <end position="642"/>
    </location>
</feature>
<dbReference type="InterPro" id="IPR050499">
    <property type="entry name" value="PEP-utilizing_PTS_enzyme"/>
</dbReference>
<dbReference type="Gene3D" id="2.70.70.10">
    <property type="entry name" value="Glucose Permease (Domain IIA)"/>
    <property type="match status" value="1"/>
</dbReference>
<feature type="region of interest" description="Disordered" evidence="22">
    <location>
        <begin position="494"/>
        <end position="514"/>
    </location>
</feature>
<comment type="similarity">
    <text evidence="6">Belongs to the PEP-utilizing enzyme family.</text>
</comment>
<keyword evidence="11" id="KW-0963">Cytoplasm</keyword>
<feature type="domain" description="PTS EIIB type-1" evidence="25">
    <location>
        <begin position="412"/>
        <end position="493"/>
    </location>
</feature>
<dbReference type="PROSITE" id="PS01035">
    <property type="entry name" value="PTS_EIIB_TYPE_1_CYS"/>
    <property type="match status" value="1"/>
</dbReference>
<dbReference type="InterPro" id="IPR036878">
    <property type="entry name" value="Glu_permease_IIB"/>
</dbReference>
<evidence type="ECO:0000259" key="26">
    <source>
        <dbReference type="PROSITE" id="PS51103"/>
    </source>
</evidence>
<dbReference type="PANTHER" id="PTHR46244:SF3">
    <property type="entry name" value="PHOSPHOENOLPYRUVATE-PROTEIN PHOSPHOTRANSFERASE"/>
    <property type="match status" value="1"/>
</dbReference>
<dbReference type="InterPro" id="IPR001127">
    <property type="entry name" value="PTS_EIIA_1_perm"/>
</dbReference>
<dbReference type="InterPro" id="IPR000121">
    <property type="entry name" value="PEP_util_C"/>
</dbReference>
<dbReference type="FunFam" id="2.70.70.10:FF:000001">
    <property type="entry name" value="PTS system glucose-specific IIA component"/>
    <property type="match status" value="1"/>
</dbReference>
<dbReference type="InterPro" id="IPR036637">
    <property type="entry name" value="Phosphohistidine_dom_sf"/>
</dbReference>
<keyword evidence="14" id="KW-0598">Phosphotransferase system</keyword>
<evidence type="ECO:0000256" key="5">
    <source>
        <dbReference type="ARBA" id="ARBA00004651"/>
    </source>
</evidence>
<keyword evidence="17" id="KW-0418">Kinase</keyword>
<dbReference type="SUPFAM" id="SSF52009">
    <property type="entry name" value="Phosphohistidine domain"/>
    <property type="match status" value="1"/>
</dbReference>
<dbReference type="GO" id="GO:0046872">
    <property type="term" value="F:metal ion binding"/>
    <property type="evidence" value="ECO:0007669"/>
    <property type="project" value="UniProtKB-KW"/>
</dbReference>
<keyword evidence="13" id="KW-0808">Transferase</keyword>
<dbReference type="PROSITE" id="PS00742">
    <property type="entry name" value="PEP_ENZYMES_2"/>
    <property type="match status" value="1"/>
</dbReference>
<evidence type="ECO:0000256" key="7">
    <source>
        <dbReference type="ARBA" id="ARBA00012232"/>
    </source>
</evidence>
<dbReference type="PROSITE" id="PS51093">
    <property type="entry name" value="PTS_EIIA_TYPE_1"/>
    <property type="match status" value="1"/>
</dbReference>
<keyword evidence="12" id="KW-0762">Sugar transport</keyword>
<keyword evidence="18" id="KW-0460">Magnesium</keyword>
<evidence type="ECO:0000256" key="23">
    <source>
        <dbReference type="SAM" id="Phobius"/>
    </source>
</evidence>
<feature type="transmembrane region" description="Helical" evidence="23">
    <location>
        <begin position="47"/>
        <end position="69"/>
    </location>
</feature>
<dbReference type="NCBIfam" id="TIGR00826">
    <property type="entry name" value="EIIB_glc"/>
    <property type="match status" value="1"/>
</dbReference>
<keyword evidence="16" id="KW-0479">Metal-binding</keyword>
<dbReference type="InterPro" id="IPR001996">
    <property type="entry name" value="PTS_IIB_1"/>
</dbReference>
<evidence type="ECO:0000256" key="9">
    <source>
        <dbReference type="ARBA" id="ARBA00022448"/>
    </source>
</evidence>
<dbReference type="NCBIfam" id="TIGR02002">
    <property type="entry name" value="PTS-II-BC-glcB"/>
    <property type="match status" value="1"/>
</dbReference>
<dbReference type="InterPro" id="IPR011299">
    <property type="entry name" value="PTS_IIBC_glc"/>
</dbReference>
<dbReference type="FunFam" id="3.30.1360.60:FF:000001">
    <property type="entry name" value="PTS system glucose-specific IIBC component PtsG"/>
    <property type="match status" value="1"/>
</dbReference>
<evidence type="ECO:0000259" key="25">
    <source>
        <dbReference type="PROSITE" id="PS51098"/>
    </source>
</evidence>
<evidence type="ECO:0000256" key="6">
    <source>
        <dbReference type="ARBA" id="ARBA00007837"/>
    </source>
</evidence>
<feature type="transmembrane region" description="Helical" evidence="23">
    <location>
        <begin position="309"/>
        <end position="328"/>
    </location>
</feature>
<dbReference type="InterPro" id="IPR018113">
    <property type="entry name" value="PTrfase_EIIB_Cys"/>
</dbReference>
<dbReference type="Proteomes" id="UP000702964">
    <property type="component" value="Unassembled WGS sequence"/>
</dbReference>
<dbReference type="Gene3D" id="3.30.1360.60">
    <property type="entry name" value="Glucose permease domain IIB"/>
    <property type="match status" value="1"/>
</dbReference>
<dbReference type="Gene3D" id="3.50.30.10">
    <property type="entry name" value="Phosphohistidine domain"/>
    <property type="match status" value="1"/>
</dbReference>
<dbReference type="GO" id="GO:1904659">
    <property type="term" value="P:D-glucose transmembrane transport"/>
    <property type="evidence" value="ECO:0007669"/>
    <property type="project" value="InterPro"/>
</dbReference>
<comment type="caution">
    <text evidence="27">The sequence shown here is derived from an EMBL/GenBank/DDBJ whole genome shotgun (WGS) entry which is preliminary data.</text>
</comment>
<dbReference type="SUPFAM" id="SSF51621">
    <property type="entry name" value="Phosphoenolpyruvate/pyruvate domain"/>
    <property type="match status" value="1"/>
</dbReference>
<dbReference type="SUPFAM" id="SSF47831">
    <property type="entry name" value="Enzyme I of the PEP:sugar phosphotransferase system HPr-binding (sub)domain"/>
    <property type="match status" value="1"/>
</dbReference>
<dbReference type="Pfam" id="PF05524">
    <property type="entry name" value="PEP-utilisers_N"/>
    <property type="match status" value="1"/>
</dbReference>
<dbReference type="Gene3D" id="3.20.20.60">
    <property type="entry name" value="Phosphoenolpyruvate-binding domains"/>
    <property type="match status" value="1"/>
</dbReference>
<dbReference type="GO" id="GO:0016301">
    <property type="term" value="F:kinase activity"/>
    <property type="evidence" value="ECO:0007669"/>
    <property type="project" value="UniProtKB-KW"/>
</dbReference>
<dbReference type="PROSITE" id="PS00371">
    <property type="entry name" value="PTS_EIIA_TYPE_1_HIS"/>
    <property type="match status" value="1"/>
</dbReference>
<sequence length="1236" mass="134267">MLPVAILPAAGLLLGIGNMLVNPDFLQYATVLDTPWVSSIATIMMNAGQIVFDNLALLFAVGVAVGLAGGEGVAGLAAIIGYLVMNVTLGTAVGVTPAMIGEVPGYASILGIPTLSTGVFGGIIIGITAALCYNRFFKIELPSYLGFFAGKRFVPIITSVVSLLIGLLLVVIWPPIQNGLNAVSHFMVDTSPTLSAFIFGVVERSLIPFGLHHIFYSPFWFEFGEYVNKAGDVIRGDQQIFFNQLRDGVNLTAGTFQVGKFPFMMFGLPAAALAMYHEARPEHKKYVAGIMGSAALTSFLTGITEPLEFSFLFVAPILFAVHCIFAGLSFMTMQILGVKIGMTFSGGFIDFLIFGIIPNRTPWWDVIIVGLILAVIYYFGFRLIIRKFNLKTPGREEATPETASGAGSGSTDDLPHNILAAFGGQQNIKHLDACITRLRIEVNEKSSVNKDRLKQLGASGVLEVGNNVQAIFGTRSDTIKSQMQDIIAGRVPAPTPAAEVKPTPEEEKEQGAEGERIVAEDIVMPVNGELMDITNVPDPVFAEKMTGDGFAVLPHDGKITSPVYGKVFNVFPSKHAVGIMSDGGKEVLVHIGVNTVKLKGQGFNVLVQEGDLVSAGQPIMEVDLEYVKANAPSIISPVIFTNLPEGSTVTLKKSGTLWLTKGWAKLMLNVSGIAASAGIAIAKAFILEHPNYSVEKREINDVDAEIAKLDSALGKSQAELEAIKERTLQELGEKKAEIFASHLLILNDPELIDPVKAKIADDKVNAEFALNETATQFIEMFENMKSAYLQERAADMRDVTKRVLNHLLGIEFMSPAEISEEVIVLAEDLTPSDTAQLNRQYVKGFATNIGGRTSHSAIMARSLEIPAVVGTKDILAQAKQGDMIIVDGLDGHVLVNPTDDVIAEYRSKQEQYDAQRAEWRKLRDEPTVTVDNVHVELAANIGTPNDVAGVLENGGEAVGLYRTEFLYMGRDKLPSEDIQYNAYKAVLEKMEGKPVVVRTLDIGGDKELPYLDLPKEMNPFLGFRAVRLCLDRLDIFRTQLRALLRASVHGNLRVMFPMIATLGEFREAKAVLLEEKEKLVAEGIAVSDSIQLGIMVEIPSTAVLADQFAKEVDFFSIGTNDLIQYTMAADRMNERVSYLYQPYNPAILRLVKMVIDAAHREGKWVGMCGEMAGDETAIPLLLGLGLDEFSMSATSILPARSQITKLSRADMQELAAKALDMQTAEQVVELVQSIQA</sequence>
<dbReference type="InterPro" id="IPR011055">
    <property type="entry name" value="Dup_hybrid_motif"/>
</dbReference>
<evidence type="ECO:0000256" key="1">
    <source>
        <dbReference type="ARBA" id="ARBA00000683"/>
    </source>
</evidence>
<evidence type="ECO:0000256" key="18">
    <source>
        <dbReference type="ARBA" id="ARBA00022842"/>
    </source>
</evidence>
<evidence type="ECO:0000256" key="4">
    <source>
        <dbReference type="ARBA" id="ARBA00004496"/>
    </source>
</evidence>
<dbReference type="InterPro" id="IPR003352">
    <property type="entry name" value="PTS_EIIC"/>
</dbReference>
<evidence type="ECO:0000256" key="3">
    <source>
        <dbReference type="ARBA" id="ARBA00002728"/>
    </source>
</evidence>
<dbReference type="Pfam" id="PF02378">
    <property type="entry name" value="PTS_EIIC"/>
    <property type="match status" value="1"/>
</dbReference>
<dbReference type="Gene3D" id="1.10.274.10">
    <property type="entry name" value="PtsI, HPr-binding domain"/>
    <property type="match status" value="1"/>
</dbReference>
<feature type="transmembrane region" description="Helical" evidence="23">
    <location>
        <begin position="666"/>
        <end position="687"/>
    </location>
</feature>
<evidence type="ECO:0000256" key="12">
    <source>
        <dbReference type="ARBA" id="ARBA00022597"/>
    </source>
</evidence>
<dbReference type="EMBL" id="AOFI03000002">
    <property type="protein sequence ID" value="KAF4325857.1"/>
    <property type="molecule type" value="Genomic_DNA"/>
</dbReference>
<evidence type="ECO:0000256" key="10">
    <source>
        <dbReference type="ARBA" id="ARBA00022475"/>
    </source>
</evidence>
<comment type="cofactor">
    <cofactor evidence="2">
        <name>Mg(2+)</name>
        <dbReference type="ChEBI" id="CHEBI:18420"/>
    </cofactor>
</comment>
<dbReference type="InterPro" id="IPR040442">
    <property type="entry name" value="Pyrv_kinase-like_dom_sf"/>
</dbReference>
<dbReference type="Pfam" id="PF00367">
    <property type="entry name" value="PTS_EIIB"/>
    <property type="match status" value="1"/>
</dbReference>
<dbReference type="InterPro" id="IPR036618">
    <property type="entry name" value="PtsI_HPr-bd_sf"/>
</dbReference>
<comment type="catalytic activity">
    <reaction evidence="1">
        <text>L-histidyl-[protein] + phosphoenolpyruvate = N(pros)-phospho-L-histidyl-[protein] + pyruvate</text>
        <dbReference type="Rhea" id="RHEA:23880"/>
        <dbReference type="Rhea" id="RHEA-COMP:9745"/>
        <dbReference type="Rhea" id="RHEA-COMP:9746"/>
        <dbReference type="ChEBI" id="CHEBI:15361"/>
        <dbReference type="ChEBI" id="CHEBI:29979"/>
        <dbReference type="ChEBI" id="CHEBI:58702"/>
        <dbReference type="ChEBI" id="CHEBI:64837"/>
        <dbReference type="EC" id="2.7.3.9"/>
    </reaction>
</comment>
<keyword evidence="20 23" id="KW-0472">Membrane</keyword>
<dbReference type="SUPFAM" id="SSF55604">
    <property type="entry name" value="Glucose permease domain IIB"/>
    <property type="match status" value="1"/>
</dbReference>
<gene>
    <name evidence="27" type="ORF">G195_000589</name>
</gene>
<feature type="transmembrane region" description="Helical" evidence="23">
    <location>
        <begin position="286"/>
        <end position="303"/>
    </location>
</feature>
<dbReference type="GO" id="GO:0005737">
    <property type="term" value="C:cytoplasm"/>
    <property type="evidence" value="ECO:0007669"/>
    <property type="project" value="UniProtKB-SubCell"/>
</dbReference>
<evidence type="ECO:0000313" key="28">
    <source>
        <dbReference type="Proteomes" id="UP000702964"/>
    </source>
</evidence>
<dbReference type="GO" id="GO:0055056">
    <property type="term" value="F:D-glucose transmembrane transporter activity"/>
    <property type="evidence" value="ECO:0007669"/>
    <property type="project" value="InterPro"/>
</dbReference>
<dbReference type="NCBIfam" id="TIGR01417">
    <property type="entry name" value="PTS_I_fam"/>
    <property type="match status" value="1"/>
</dbReference>
<evidence type="ECO:0000313" key="27">
    <source>
        <dbReference type="EMBL" id="KAF4325857.1"/>
    </source>
</evidence>
<feature type="compositionally biased region" description="Basic and acidic residues" evidence="22">
    <location>
        <begin position="502"/>
        <end position="514"/>
    </location>
</feature>
<proteinExistence type="inferred from homology"/>
<dbReference type="PROSITE" id="PS00370">
    <property type="entry name" value="PEP_ENZYMES_PHOS_SITE"/>
    <property type="match status" value="1"/>
</dbReference>
<evidence type="ECO:0000256" key="21">
    <source>
        <dbReference type="ARBA" id="ARBA00033235"/>
    </source>
</evidence>
<keyword evidence="10" id="KW-1003">Cell membrane</keyword>
<dbReference type="Pfam" id="PF00391">
    <property type="entry name" value="PEP-utilizers"/>
    <property type="match status" value="1"/>
</dbReference>
<dbReference type="SUPFAM" id="SSF51261">
    <property type="entry name" value="Duplicated hybrid motif"/>
    <property type="match status" value="1"/>
</dbReference>
<evidence type="ECO:0000259" key="24">
    <source>
        <dbReference type="PROSITE" id="PS51093"/>
    </source>
</evidence>
<dbReference type="InterPro" id="IPR008279">
    <property type="entry name" value="PEP-util_enz_mobile_dom"/>
</dbReference>
<evidence type="ECO:0000256" key="14">
    <source>
        <dbReference type="ARBA" id="ARBA00022683"/>
    </source>
</evidence>
<evidence type="ECO:0000256" key="8">
    <source>
        <dbReference type="ARBA" id="ARBA00016544"/>
    </source>
</evidence>
<evidence type="ECO:0000256" key="17">
    <source>
        <dbReference type="ARBA" id="ARBA00022777"/>
    </source>
</evidence>
<evidence type="ECO:0000256" key="16">
    <source>
        <dbReference type="ARBA" id="ARBA00022723"/>
    </source>
</evidence>
<feature type="transmembrane region" description="Helical" evidence="23">
    <location>
        <begin position="363"/>
        <end position="385"/>
    </location>
</feature>
<name>A0A8J4SWP6_9STRA</name>
<comment type="function">
    <text evidence="3">General (non sugar-specific) component of the phosphoenolpyruvate-dependent sugar phosphotransferase system (sugar PTS). This major carbohydrate active-transport system catalyzes the phosphorylation of incoming sugar substrates concomitantly with their translocation across the cell membrane. Enzyme I transfers the phosphoryl group from phosphoenolpyruvate (PEP) to the phosphoryl carrier protein (HPr).</text>
</comment>
<dbReference type="InterPro" id="IPR018274">
    <property type="entry name" value="PEP_util_AS"/>
</dbReference>
<dbReference type="InterPro" id="IPR015813">
    <property type="entry name" value="Pyrv/PenolPyrv_kinase-like_dom"/>
</dbReference>
<accession>A0A8J4SWP6</accession>
<keyword evidence="19 23" id="KW-1133">Transmembrane helix</keyword>
<dbReference type="FunFam" id="3.20.20.60:FF:000007">
    <property type="entry name" value="Phosphoenolpyruvate-protein phosphotransferase"/>
    <property type="match status" value="1"/>
</dbReference>
<dbReference type="GO" id="GO:0008965">
    <property type="term" value="F:phosphoenolpyruvate-protein phosphotransferase activity"/>
    <property type="evidence" value="ECO:0007669"/>
    <property type="project" value="UniProtKB-EC"/>
</dbReference>
<dbReference type="GO" id="GO:0009401">
    <property type="term" value="P:phosphoenolpyruvate-dependent sugar phosphotransferase system"/>
    <property type="evidence" value="ECO:0007669"/>
    <property type="project" value="UniProtKB-KW"/>
</dbReference>
<dbReference type="PRINTS" id="PR01736">
    <property type="entry name" value="PHPHTRNFRASE"/>
</dbReference>
<dbReference type="InterPro" id="IPR013013">
    <property type="entry name" value="PTS_EIIC_1"/>
</dbReference>
<dbReference type="PROSITE" id="PS51103">
    <property type="entry name" value="PTS_EIIC_TYPE_1"/>
    <property type="match status" value="1"/>
</dbReference>
<evidence type="ECO:0000256" key="11">
    <source>
        <dbReference type="ARBA" id="ARBA00022490"/>
    </source>
</evidence>
<evidence type="ECO:0000256" key="15">
    <source>
        <dbReference type="ARBA" id="ARBA00022692"/>
    </source>
</evidence>
<organism evidence="27 28">
    <name type="scientific">Phytophthora kernoviae 00238/432</name>
    <dbReference type="NCBI Taxonomy" id="1284355"/>
    <lineage>
        <taxon>Eukaryota</taxon>
        <taxon>Sar</taxon>
        <taxon>Stramenopiles</taxon>
        <taxon>Oomycota</taxon>
        <taxon>Peronosporomycetes</taxon>
        <taxon>Peronosporales</taxon>
        <taxon>Peronosporaceae</taxon>
        <taxon>Phytophthora</taxon>
    </lineage>
</organism>
<dbReference type="PROSITE" id="PS51098">
    <property type="entry name" value="PTS_EIIB_TYPE_1"/>
    <property type="match status" value="1"/>
</dbReference>
<protein>
    <recommendedName>
        <fullName evidence="8">Phosphoenolpyruvate-protein phosphotransferase</fullName>
        <ecNumber evidence="7">2.7.3.9</ecNumber>
    </recommendedName>
    <alternativeName>
        <fullName evidence="21">Phosphotransferase system, enzyme I</fullName>
    </alternativeName>
</protein>
<dbReference type="EC" id="2.7.3.9" evidence="7"/>
<feature type="transmembrane region" description="Helical" evidence="23">
    <location>
        <begin position="76"/>
        <end position="100"/>
    </location>
</feature>
<dbReference type="GO" id="GO:0008982">
    <property type="term" value="F:protein-N(PI)-phosphohistidine-sugar phosphotransferase activity"/>
    <property type="evidence" value="ECO:0007669"/>
    <property type="project" value="InterPro"/>
</dbReference>
<feature type="transmembrane region" description="Helical" evidence="23">
    <location>
        <begin position="106"/>
        <end position="133"/>
    </location>
</feature>